<dbReference type="PANTHER" id="PTHR10091">
    <property type="entry name" value="ALDOSE-1-EPIMERASE"/>
    <property type="match status" value="1"/>
</dbReference>
<protein>
    <submittedName>
        <fullName evidence="1">Aldose 1-epimerase</fullName>
    </submittedName>
</protein>
<accession>A0A8J3ZE45</accession>
<comment type="caution">
    <text evidence="1">The sequence shown here is derived from an EMBL/GenBank/DDBJ whole genome shotgun (WGS) entry which is preliminary data.</text>
</comment>
<dbReference type="CDD" id="cd09022">
    <property type="entry name" value="Aldose_epim_Ec_YihR"/>
    <property type="match status" value="1"/>
</dbReference>
<dbReference type="PANTHER" id="PTHR10091:SF0">
    <property type="entry name" value="GALACTOSE MUTAROTASE"/>
    <property type="match status" value="1"/>
</dbReference>
<dbReference type="Gene3D" id="2.70.98.10">
    <property type="match status" value="1"/>
</dbReference>
<dbReference type="GO" id="GO:0033499">
    <property type="term" value="P:galactose catabolic process via UDP-galactose, Leloir pathway"/>
    <property type="evidence" value="ECO:0007669"/>
    <property type="project" value="TreeGrafter"/>
</dbReference>
<dbReference type="InterPro" id="IPR014718">
    <property type="entry name" value="GH-type_carb-bd"/>
</dbReference>
<dbReference type="EMBL" id="BOPG01000049">
    <property type="protein sequence ID" value="GIJ59946.1"/>
    <property type="molecule type" value="Genomic_DNA"/>
</dbReference>
<evidence type="ECO:0000313" key="2">
    <source>
        <dbReference type="Proteomes" id="UP000612585"/>
    </source>
</evidence>
<proteinExistence type="predicted"/>
<organism evidence="1 2">
    <name type="scientific">Virgisporangium aurantiacum</name>
    <dbReference type="NCBI Taxonomy" id="175570"/>
    <lineage>
        <taxon>Bacteria</taxon>
        <taxon>Bacillati</taxon>
        <taxon>Actinomycetota</taxon>
        <taxon>Actinomycetes</taxon>
        <taxon>Micromonosporales</taxon>
        <taxon>Micromonosporaceae</taxon>
        <taxon>Virgisporangium</taxon>
    </lineage>
</organism>
<dbReference type="Pfam" id="PF01263">
    <property type="entry name" value="Aldose_epim"/>
    <property type="match status" value="1"/>
</dbReference>
<dbReference type="Proteomes" id="UP000612585">
    <property type="component" value="Unassembled WGS sequence"/>
</dbReference>
<sequence length="309" mass="33488">MDAATETVPSLSGTEWVISSDDHEAVVVEVGGGLRAYRHGSEDLVDGYEPGELCPGSAGKVLTPWPNRVRDGRYEFGEVGQQLPITEVARHNAIHGLVNWVRWTATAVEPDAVTLEHEVVPQPGYPWPLLLRTRWAVGPDGLTATHEATNTGVKPVPFGLATHPYLRVPGVAVDDVVLEVPCQSRVLVDGRLLPIGTAKVAGTEYDFTTGRRIGPAVLDTAFGEVDAGDNARSVVTLRGPDGRGVACWADDVFRWWQVFTGDTLHGERHRRSIAVEPMTCPPDALRSGKDVITLQPGETWRGTWGIMPV</sequence>
<reference evidence="1" key="1">
    <citation type="submission" date="2021-01" db="EMBL/GenBank/DDBJ databases">
        <title>Whole genome shotgun sequence of Virgisporangium aurantiacum NBRC 16421.</title>
        <authorList>
            <person name="Komaki H."/>
            <person name="Tamura T."/>
        </authorList>
    </citation>
    <scope>NUCLEOTIDE SEQUENCE</scope>
    <source>
        <strain evidence="1">NBRC 16421</strain>
    </source>
</reference>
<name>A0A8J3ZE45_9ACTN</name>
<keyword evidence="2" id="KW-1185">Reference proteome</keyword>
<dbReference type="RefSeq" id="WP_204003430.1">
    <property type="nucleotide sequence ID" value="NZ_BOPG01000049.1"/>
</dbReference>
<dbReference type="InterPro" id="IPR037480">
    <property type="entry name" value="YihR-like"/>
</dbReference>
<gene>
    <name evidence="1" type="primary">galM</name>
    <name evidence="1" type="ORF">Vau01_074620</name>
</gene>
<dbReference type="GO" id="GO:0006006">
    <property type="term" value="P:glucose metabolic process"/>
    <property type="evidence" value="ECO:0007669"/>
    <property type="project" value="TreeGrafter"/>
</dbReference>
<dbReference type="GO" id="GO:0004034">
    <property type="term" value="F:aldose 1-epimerase activity"/>
    <property type="evidence" value="ECO:0007669"/>
    <property type="project" value="TreeGrafter"/>
</dbReference>
<dbReference type="GO" id="GO:0030246">
    <property type="term" value="F:carbohydrate binding"/>
    <property type="evidence" value="ECO:0007669"/>
    <property type="project" value="InterPro"/>
</dbReference>
<dbReference type="InterPro" id="IPR008183">
    <property type="entry name" value="Aldose_1/G6P_1-epimerase"/>
</dbReference>
<evidence type="ECO:0000313" key="1">
    <source>
        <dbReference type="EMBL" id="GIJ59946.1"/>
    </source>
</evidence>
<dbReference type="SUPFAM" id="SSF74650">
    <property type="entry name" value="Galactose mutarotase-like"/>
    <property type="match status" value="1"/>
</dbReference>
<dbReference type="InterPro" id="IPR011013">
    <property type="entry name" value="Gal_mutarotase_sf_dom"/>
</dbReference>
<dbReference type="AlphaFoldDB" id="A0A8J3ZE45"/>